<dbReference type="RefSeq" id="WP_007412539.1">
    <property type="nucleotide sequence ID" value="NZ_ABOX02000001.1"/>
</dbReference>
<reference evidence="7 8" key="1">
    <citation type="journal article" date="2011" name="J. Bacteriol.">
        <title>Genome sequence of 'Pedosphaera parvula' Ellin514, an aerobic Verrucomicrobial isolate from pasture soil.</title>
        <authorList>
            <person name="Kant R."/>
            <person name="van Passel M.W."/>
            <person name="Sangwan P."/>
            <person name="Palva A."/>
            <person name="Lucas S."/>
            <person name="Copeland A."/>
            <person name="Lapidus A."/>
            <person name="Glavina Del Rio T."/>
            <person name="Dalin E."/>
            <person name="Tice H."/>
            <person name="Bruce D."/>
            <person name="Goodwin L."/>
            <person name="Pitluck S."/>
            <person name="Chertkov O."/>
            <person name="Larimer F.W."/>
            <person name="Land M.L."/>
            <person name="Hauser L."/>
            <person name="Brettin T.S."/>
            <person name="Detter J.C."/>
            <person name="Han S."/>
            <person name="de Vos W.M."/>
            <person name="Janssen P.H."/>
            <person name="Smidt H."/>
        </authorList>
    </citation>
    <scope>NUCLEOTIDE SEQUENCE [LARGE SCALE GENOMIC DNA]</scope>
    <source>
        <strain evidence="7 8">Ellin514</strain>
    </source>
</reference>
<evidence type="ECO:0008006" key="9">
    <source>
        <dbReference type="Google" id="ProtNLM"/>
    </source>
</evidence>
<dbReference type="PANTHER" id="PTHR43584">
    <property type="entry name" value="NUCLEOTIDYL TRANSFERASE"/>
    <property type="match status" value="1"/>
</dbReference>
<evidence type="ECO:0000256" key="5">
    <source>
        <dbReference type="ARBA" id="ARBA00048247"/>
    </source>
</evidence>
<gene>
    <name evidence="7" type="ORF">Cflav_PD5867</name>
</gene>
<organism evidence="7 8">
    <name type="scientific">Pedosphaera parvula (strain Ellin514)</name>
    <dbReference type="NCBI Taxonomy" id="320771"/>
    <lineage>
        <taxon>Bacteria</taxon>
        <taxon>Pseudomonadati</taxon>
        <taxon>Verrucomicrobiota</taxon>
        <taxon>Pedosphaerae</taxon>
        <taxon>Pedosphaerales</taxon>
        <taxon>Pedosphaeraceae</taxon>
        <taxon>Pedosphaera</taxon>
    </lineage>
</organism>
<keyword evidence="8" id="KW-1185">Reference proteome</keyword>
<dbReference type="GO" id="GO:0003977">
    <property type="term" value="F:UDP-N-acetylglucosamine diphosphorylase activity"/>
    <property type="evidence" value="ECO:0007669"/>
    <property type="project" value="UniProtKB-EC"/>
</dbReference>
<evidence type="ECO:0000256" key="6">
    <source>
        <dbReference type="ARBA" id="ARBA00048493"/>
    </source>
</evidence>
<dbReference type="Gene3D" id="3.90.550.10">
    <property type="entry name" value="Spore Coat Polysaccharide Biosynthesis Protein SpsA, Chain A"/>
    <property type="match status" value="1"/>
</dbReference>
<evidence type="ECO:0000313" key="8">
    <source>
        <dbReference type="Proteomes" id="UP000003688"/>
    </source>
</evidence>
<evidence type="ECO:0000256" key="3">
    <source>
        <dbReference type="ARBA" id="ARBA00023268"/>
    </source>
</evidence>
<keyword evidence="1" id="KW-0808">Transferase</keyword>
<dbReference type="AlphaFoldDB" id="B9X9T1"/>
<accession>B9X9T1</accession>
<evidence type="ECO:0000256" key="4">
    <source>
        <dbReference type="ARBA" id="ARBA00023315"/>
    </source>
</evidence>
<evidence type="ECO:0000256" key="2">
    <source>
        <dbReference type="ARBA" id="ARBA00022695"/>
    </source>
</evidence>
<dbReference type="SUPFAM" id="SSF51161">
    <property type="entry name" value="Trimeric LpxA-like enzymes"/>
    <property type="match status" value="1"/>
</dbReference>
<keyword evidence="4" id="KW-0012">Acyltransferase</keyword>
<dbReference type="GO" id="GO:0019134">
    <property type="term" value="F:glucosamine-1-phosphate N-acetyltransferase activity"/>
    <property type="evidence" value="ECO:0007669"/>
    <property type="project" value="UniProtKB-EC"/>
</dbReference>
<keyword evidence="3" id="KW-0511">Multifunctional enzyme</keyword>
<dbReference type="SUPFAM" id="SSF53448">
    <property type="entry name" value="Nucleotide-diphospho-sugar transferases"/>
    <property type="match status" value="1"/>
</dbReference>
<evidence type="ECO:0000256" key="1">
    <source>
        <dbReference type="ARBA" id="ARBA00022679"/>
    </source>
</evidence>
<dbReference type="EMBL" id="ABOX02000001">
    <property type="protein sequence ID" value="EEF63232.1"/>
    <property type="molecule type" value="Genomic_DNA"/>
</dbReference>
<dbReference type="PANTHER" id="PTHR43584:SF8">
    <property type="entry name" value="N-ACETYLMURAMATE ALPHA-1-PHOSPHATE URIDYLYLTRANSFERASE"/>
    <property type="match status" value="1"/>
</dbReference>
<dbReference type="InterPro" id="IPR029044">
    <property type="entry name" value="Nucleotide-diphossugar_trans"/>
</dbReference>
<sequence>MKALLICPAERPGVHVLAETWPISLVPLAGKNMLEYWLEHLASLKVEDVIVLAAPEAGQIKDFIYNGTRWGLNVEVIEEARELTPTAARAKYQTGPRDEWLAEPNDATVMDHFPGLTHHPLFKDYAGTFSALQSWLPRAATMNRIGVREIQPGVWASVRASISPSAQLKGPCWIGENVRIGPRAMIGPMAIIEDRSLIMAESEVNNSIVGPETMVGRLTEVRNSIAWGNVLINWKMNSSVTIPDPFLLCALNRRAVKGAASGWMGQIASLYSKNKEDLQVLLKHLLLKGKDKTVL</sequence>
<comment type="catalytic activity">
    <reaction evidence="5">
        <text>alpha-D-glucosamine 1-phosphate + acetyl-CoA = N-acetyl-alpha-D-glucosamine 1-phosphate + CoA + H(+)</text>
        <dbReference type="Rhea" id="RHEA:13725"/>
        <dbReference type="ChEBI" id="CHEBI:15378"/>
        <dbReference type="ChEBI" id="CHEBI:57287"/>
        <dbReference type="ChEBI" id="CHEBI:57288"/>
        <dbReference type="ChEBI" id="CHEBI:57776"/>
        <dbReference type="ChEBI" id="CHEBI:58516"/>
        <dbReference type="EC" id="2.3.1.157"/>
    </reaction>
</comment>
<dbReference type="InterPro" id="IPR011004">
    <property type="entry name" value="Trimer_LpxA-like_sf"/>
</dbReference>
<dbReference type="InterPro" id="IPR050065">
    <property type="entry name" value="GlmU-like"/>
</dbReference>
<dbReference type="Gene3D" id="2.160.10.10">
    <property type="entry name" value="Hexapeptide repeat proteins"/>
    <property type="match status" value="1"/>
</dbReference>
<dbReference type="Proteomes" id="UP000003688">
    <property type="component" value="Unassembled WGS sequence"/>
</dbReference>
<name>B9X9T1_PEDPL</name>
<comment type="catalytic activity">
    <reaction evidence="6">
        <text>N-acetyl-alpha-D-glucosamine 1-phosphate + UTP + H(+) = UDP-N-acetyl-alpha-D-glucosamine + diphosphate</text>
        <dbReference type="Rhea" id="RHEA:13509"/>
        <dbReference type="ChEBI" id="CHEBI:15378"/>
        <dbReference type="ChEBI" id="CHEBI:33019"/>
        <dbReference type="ChEBI" id="CHEBI:46398"/>
        <dbReference type="ChEBI" id="CHEBI:57705"/>
        <dbReference type="ChEBI" id="CHEBI:57776"/>
        <dbReference type="EC" id="2.7.7.23"/>
    </reaction>
</comment>
<keyword evidence="2" id="KW-0548">Nucleotidyltransferase</keyword>
<protein>
    <recommendedName>
        <fullName evidence="9">Nucleotidyl transferase</fullName>
    </recommendedName>
</protein>
<dbReference type="STRING" id="320771.Cflav_PD5867"/>
<comment type="caution">
    <text evidence="7">The sequence shown here is derived from an EMBL/GenBank/DDBJ whole genome shotgun (WGS) entry which is preliminary data.</text>
</comment>
<proteinExistence type="predicted"/>
<evidence type="ECO:0000313" key="7">
    <source>
        <dbReference type="EMBL" id="EEF63232.1"/>
    </source>
</evidence>
<dbReference type="OrthoDB" id="192351at2"/>